<reference evidence="1 2" key="1">
    <citation type="submission" date="2022-11" db="EMBL/GenBank/DDBJ databases">
        <title>Whole genome sequence of Eschrichtius robustus ER-17-0199.</title>
        <authorList>
            <person name="Bruniche-Olsen A."/>
            <person name="Black A.N."/>
            <person name="Fields C.J."/>
            <person name="Walden K."/>
            <person name="Dewoody J.A."/>
        </authorList>
    </citation>
    <scope>NUCLEOTIDE SEQUENCE [LARGE SCALE GENOMIC DNA]</scope>
    <source>
        <strain evidence="1">ER-17-0199</strain>
        <tissue evidence="1">Blubber</tissue>
    </source>
</reference>
<dbReference type="EMBL" id="JAIQCJ010002289">
    <property type="protein sequence ID" value="KAJ8777800.1"/>
    <property type="molecule type" value="Genomic_DNA"/>
</dbReference>
<evidence type="ECO:0000313" key="1">
    <source>
        <dbReference type="EMBL" id="KAJ8777800.1"/>
    </source>
</evidence>
<protein>
    <submittedName>
        <fullName evidence="1">Uncharacterized protein</fullName>
    </submittedName>
</protein>
<accession>A0AB34GFY8</accession>
<evidence type="ECO:0000313" key="2">
    <source>
        <dbReference type="Proteomes" id="UP001159641"/>
    </source>
</evidence>
<dbReference type="AlphaFoldDB" id="A0AB34GFY8"/>
<proteinExistence type="predicted"/>
<keyword evidence="2" id="KW-1185">Reference proteome</keyword>
<name>A0AB34GFY8_ESCRO</name>
<dbReference type="Proteomes" id="UP001159641">
    <property type="component" value="Unassembled WGS sequence"/>
</dbReference>
<comment type="caution">
    <text evidence="1">The sequence shown here is derived from an EMBL/GenBank/DDBJ whole genome shotgun (WGS) entry which is preliminary data.</text>
</comment>
<gene>
    <name evidence="1" type="ORF">J1605_014153</name>
</gene>
<organism evidence="1 2">
    <name type="scientific">Eschrichtius robustus</name>
    <name type="common">California gray whale</name>
    <name type="synonym">Eschrichtius gibbosus</name>
    <dbReference type="NCBI Taxonomy" id="9764"/>
    <lineage>
        <taxon>Eukaryota</taxon>
        <taxon>Metazoa</taxon>
        <taxon>Chordata</taxon>
        <taxon>Craniata</taxon>
        <taxon>Vertebrata</taxon>
        <taxon>Euteleostomi</taxon>
        <taxon>Mammalia</taxon>
        <taxon>Eutheria</taxon>
        <taxon>Laurasiatheria</taxon>
        <taxon>Artiodactyla</taxon>
        <taxon>Whippomorpha</taxon>
        <taxon>Cetacea</taxon>
        <taxon>Mysticeti</taxon>
        <taxon>Eschrichtiidae</taxon>
        <taxon>Eschrichtius</taxon>
    </lineage>
</organism>
<sequence>MVSVDLDSSMFEQVSEWLQSSIFSGGLQTSQIHYSYNEEKDEDHCSSPGGTPASKSRLYSHRRALGDHSQAFLQAIADNNIQDHNVKAEHTKVSELSSQELVKSQC</sequence>